<evidence type="ECO:0000256" key="7">
    <source>
        <dbReference type="SAM" id="MobiDB-lite"/>
    </source>
</evidence>
<evidence type="ECO:0000313" key="10">
    <source>
        <dbReference type="Proteomes" id="UP000323521"/>
    </source>
</evidence>
<name>A0A3G1KXG5_FORW1</name>
<dbReference type="RefSeq" id="WP_148136478.1">
    <property type="nucleotide sequence ID" value="NZ_CP017634.1"/>
</dbReference>
<dbReference type="SUPFAM" id="SSF52080">
    <property type="entry name" value="Ribosomal proteins L15p and L18e"/>
    <property type="match status" value="1"/>
</dbReference>
<sequence>MNLSELRPAPGSKPKATRVGRGIGSGLGKTSGRGHKGQKARSGGGVRPGFEGGQMPLHRRLPKRGFTNIFKKEIVNVNLDDLNLFEQGTTVTPELLVEAGIIKSVKDGVKVLANGEIEKALTVQVHGCSKSAAEKIAAAGGKVEVI</sequence>
<gene>
    <name evidence="5" type="primary">rplO</name>
    <name evidence="9" type="ORF">DCMF_22400</name>
</gene>
<dbReference type="Gene3D" id="3.100.10.10">
    <property type="match status" value="1"/>
</dbReference>
<dbReference type="GO" id="GO:0006412">
    <property type="term" value="P:translation"/>
    <property type="evidence" value="ECO:0007669"/>
    <property type="project" value="UniProtKB-UniRule"/>
</dbReference>
<dbReference type="KEGG" id="fwa:DCMF_22400"/>
<accession>A0A3G1KXG5</accession>
<dbReference type="HAMAP" id="MF_01341">
    <property type="entry name" value="Ribosomal_uL15"/>
    <property type="match status" value="1"/>
</dbReference>
<comment type="similarity">
    <text evidence="1 5 6">Belongs to the universal ribosomal protein uL15 family.</text>
</comment>
<feature type="compositionally biased region" description="Gly residues" evidence="7">
    <location>
        <begin position="42"/>
        <end position="52"/>
    </location>
</feature>
<evidence type="ECO:0000256" key="5">
    <source>
        <dbReference type="HAMAP-Rule" id="MF_01341"/>
    </source>
</evidence>
<evidence type="ECO:0000313" key="9">
    <source>
        <dbReference type="EMBL" id="ATW27131.1"/>
    </source>
</evidence>
<organism evidence="9 10">
    <name type="scientific">Formimonas warabiya</name>
    <dbReference type="NCBI Taxonomy" id="1761012"/>
    <lineage>
        <taxon>Bacteria</taxon>
        <taxon>Bacillati</taxon>
        <taxon>Bacillota</taxon>
        <taxon>Clostridia</taxon>
        <taxon>Eubacteriales</taxon>
        <taxon>Peptococcaceae</taxon>
        <taxon>Candidatus Formimonas</taxon>
    </lineage>
</organism>
<evidence type="ECO:0000256" key="1">
    <source>
        <dbReference type="ARBA" id="ARBA00007320"/>
    </source>
</evidence>
<dbReference type="Pfam" id="PF00828">
    <property type="entry name" value="Ribosomal_L27A"/>
    <property type="match status" value="1"/>
</dbReference>
<feature type="domain" description="Large ribosomal subunit protein uL15/eL18" evidence="8">
    <location>
        <begin position="77"/>
        <end position="144"/>
    </location>
</feature>
<feature type="region of interest" description="Disordered" evidence="7">
    <location>
        <begin position="1"/>
        <end position="58"/>
    </location>
</feature>
<keyword evidence="5" id="KW-0699">rRNA-binding</keyword>
<keyword evidence="4 5" id="KW-0687">Ribonucleoprotein</keyword>
<evidence type="ECO:0000256" key="6">
    <source>
        <dbReference type="RuleBase" id="RU003888"/>
    </source>
</evidence>
<protein>
    <recommendedName>
        <fullName evidence="5">Large ribosomal subunit protein uL15</fullName>
    </recommendedName>
</protein>
<dbReference type="NCBIfam" id="TIGR01071">
    <property type="entry name" value="rplO_bact"/>
    <property type="match status" value="1"/>
</dbReference>
<keyword evidence="10" id="KW-1185">Reference proteome</keyword>
<feature type="compositionally biased region" description="Gly residues" evidence="7">
    <location>
        <begin position="21"/>
        <end position="31"/>
    </location>
</feature>
<dbReference type="Proteomes" id="UP000323521">
    <property type="component" value="Chromosome"/>
</dbReference>
<dbReference type="OrthoDB" id="9810293at2"/>
<dbReference type="EMBL" id="CP017634">
    <property type="protein sequence ID" value="ATW27131.1"/>
    <property type="molecule type" value="Genomic_DNA"/>
</dbReference>
<keyword evidence="3 5" id="KW-0689">Ribosomal protein</keyword>
<keyword evidence="2 5" id="KW-0694">RNA-binding</keyword>
<dbReference type="InterPro" id="IPR005749">
    <property type="entry name" value="Ribosomal_uL15_bac-type"/>
</dbReference>
<proteinExistence type="inferred from homology"/>
<dbReference type="InterPro" id="IPR030878">
    <property type="entry name" value="Ribosomal_uL15"/>
</dbReference>
<comment type="function">
    <text evidence="5">Binds to the 23S rRNA.</text>
</comment>
<evidence type="ECO:0000259" key="8">
    <source>
        <dbReference type="Pfam" id="PF00828"/>
    </source>
</evidence>
<evidence type="ECO:0000256" key="3">
    <source>
        <dbReference type="ARBA" id="ARBA00022980"/>
    </source>
</evidence>
<dbReference type="InterPro" id="IPR001196">
    <property type="entry name" value="Ribosomal_uL15_CS"/>
</dbReference>
<dbReference type="InterPro" id="IPR036227">
    <property type="entry name" value="Ribosomal_uL15/eL18_sf"/>
</dbReference>
<reference evidence="9 10" key="1">
    <citation type="submission" date="2016-10" db="EMBL/GenBank/DDBJ databases">
        <title>Complete Genome Sequence of Peptococcaceae strain DCMF.</title>
        <authorList>
            <person name="Edwards R.J."/>
            <person name="Holland S.I."/>
            <person name="Deshpande N.P."/>
            <person name="Wong Y.K."/>
            <person name="Ertan H."/>
            <person name="Manefield M."/>
            <person name="Russell T.L."/>
            <person name="Lee M.J."/>
        </authorList>
    </citation>
    <scope>NUCLEOTIDE SEQUENCE [LARGE SCALE GENOMIC DNA]</scope>
    <source>
        <strain evidence="9 10">DCMF</strain>
    </source>
</reference>
<dbReference type="GO" id="GO:0003735">
    <property type="term" value="F:structural constituent of ribosome"/>
    <property type="evidence" value="ECO:0007669"/>
    <property type="project" value="InterPro"/>
</dbReference>
<dbReference type="PANTHER" id="PTHR12934">
    <property type="entry name" value="50S RIBOSOMAL PROTEIN L15"/>
    <property type="match status" value="1"/>
</dbReference>
<dbReference type="GO" id="GO:0022625">
    <property type="term" value="C:cytosolic large ribosomal subunit"/>
    <property type="evidence" value="ECO:0007669"/>
    <property type="project" value="TreeGrafter"/>
</dbReference>
<evidence type="ECO:0000256" key="4">
    <source>
        <dbReference type="ARBA" id="ARBA00023274"/>
    </source>
</evidence>
<comment type="subunit">
    <text evidence="5">Part of the 50S ribosomal subunit.</text>
</comment>
<dbReference type="AlphaFoldDB" id="A0A3G1KXG5"/>
<dbReference type="PANTHER" id="PTHR12934:SF11">
    <property type="entry name" value="LARGE RIBOSOMAL SUBUNIT PROTEIN UL15M"/>
    <property type="match status" value="1"/>
</dbReference>
<dbReference type="GO" id="GO:0019843">
    <property type="term" value="F:rRNA binding"/>
    <property type="evidence" value="ECO:0007669"/>
    <property type="project" value="UniProtKB-UniRule"/>
</dbReference>
<dbReference type="PROSITE" id="PS00475">
    <property type="entry name" value="RIBOSOMAL_L15"/>
    <property type="match status" value="1"/>
</dbReference>
<dbReference type="InterPro" id="IPR021131">
    <property type="entry name" value="Ribosomal_uL15/eL18"/>
</dbReference>
<evidence type="ECO:0000256" key="2">
    <source>
        <dbReference type="ARBA" id="ARBA00022884"/>
    </source>
</evidence>